<evidence type="ECO:0000313" key="2">
    <source>
        <dbReference type="EMBL" id="KAL3310027.1"/>
    </source>
</evidence>
<dbReference type="EMBL" id="JBJKFK010003316">
    <property type="protein sequence ID" value="KAL3310027.1"/>
    <property type="molecule type" value="Genomic_DNA"/>
</dbReference>
<keyword evidence="1" id="KW-0732">Signal</keyword>
<sequence>MRLRPIYLIVVLVIAFTLAQDASENRSRAIVSEDKCRTEDIKCERGEECVDGECRCISQCHADWQSGNRVVSPQLIV</sequence>
<organism evidence="2 3">
    <name type="scientific">Cichlidogyrus casuarinus</name>
    <dbReference type="NCBI Taxonomy" id="1844966"/>
    <lineage>
        <taxon>Eukaryota</taxon>
        <taxon>Metazoa</taxon>
        <taxon>Spiralia</taxon>
        <taxon>Lophotrochozoa</taxon>
        <taxon>Platyhelminthes</taxon>
        <taxon>Monogenea</taxon>
        <taxon>Monopisthocotylea</taxon>
        <taxon>Dactylogyridea</taxon>
        <taxon>Ancyrocephalidae</taxon>
        <taxon>Cichlidogyrus</taxon>
    </lineage>
</organism>
<protein>
    <submittedName>
        <fullName evidence="2">Uncharacterized protein</fullName>
    </submittedName>
</protein>
<proteinExistence type="predicted"/>
<evidence type="ECO:0000313" key="3">
    <source>
        <dbReference type="Proteomes" id="UP001626550"/>
    </source>
</evidence>
<dbReference type="AlphaFoldDB" id="A0ABD2PSZ6"/>
<reference evidence="2 3" key="1">
    <citation type="submission" date="2024-11" db="EMBL/GenBank/DDBJ databases">
        <title>Adaptive evolution of stress response genes in parasites aligns with host niche diversity.</title>
        <authorList>
            <person name="Hahn C."/>
            <person name="Resl P."/>
        </authorList>
    </citation>
    <scope>NUCLEOTIDE SEQUENCE [LARGE SCALE GENOMIC DNA]</scope>
    <source>
        <strain evidence="2">EGGRZ-B1_66</strain>
        <tissue evidence="2">Body</tissue>
    </source>
</reference>
<evidence type="ECO:0000256" key="1">
    <source>
        <dbReference type="SAM" id="SignalP"/>
    </source>
</evidence>
<dbReference type="Proteomes" id="UP001626550">
    <property type="component" value="Unassembled WGS sequence"/>
</dbReference>
<feature type="chain" id="PRO_5044749909" evidence="1">
    <location>
        <begin position="20"/>
        <end position="77"/>
    </location>
</feature>
<comment type="caution">
    <text evidence="2">The sequence shown here is derived from an EMBL/GenBank/DDBJ whole genome shotgun (WGS) entry which is preliminary data.</text>
</comment>
<accession>A0ABD2PSZ6</accession>
<keyword evidence="3" id="KW-1185">Reference proteome</keyword>
<name>A0ABD2PSZ6_9PLAT</name>
<feature type="signal peptide" evidence="1">
    <location>
        <begin position="1"/>
        <end position="19"/>
    </location>
</feature>
<gene>
    <name evidence="2" type="ORF">Ciccas_011414</name>
</gene>